<dbReference type="Ensembl" id="ENSEBUT00000006612.1">
    <property type="protein sequence ID" value="ENSEBUP00000006161.1"/>
    <property type="gene ID" value="ENSEBUG00000004095.1"/>
</dbReference>
<proteinExistence type="inferred from homology"/>
<evidence type="ECO:0000256" key="2">
    <source>
        <dbReference type="ARBA" id="ARBA00009886"/>
    </source>
</evidence>
<dbReference type="PANTHER" id="PTHR31848">
    <property type="match status" value="1"/>
</dbReference>
<protein>
    <submittedName>
        <fullName evidence="6">Refilin A</fullName>
    </submittedName>
</protein>
<dbReference type="Proteomes" id="UP000694388">
    <property type="component" value="Unplaced"/>
</dbReference>
<evidence type="ECO:0000256" key="1">
    <source>
        <dbReference type="ARBA" id="ARBA00004245"/>
    </source>
</evidence>
<sequence length="177" mass="20108">MSLFPIVFSFPLPPISCSPCSTLSVISRTSLYSMYKTKNIWYFPKSSILNARCNVFVFAFDTRCTSEVCYKSTCHFQERLECSPGLAVTSCSHTIIAWPGRVARHHSSVVQLEPRQRPRRHSTATIVYPKQATATFRTTLTCGWPRHATSRFTSRVHLERVNGSCFVLTSTETLENF</sequence>
<comment type="subunit">
    <text evidence="3">Interacts with FLNA and FLNB.</text>
</comment>
<dbReference type="AlphaFoldDB" id="A0A8C4NN79"/>
<comment type="similarity">
    <text evidence="2">Belongs to the Refilin family.</text>
</comment>
<dbReference type="GO" id="GO:0061572">
    <property type="term" value="P:actin filament bundle organization"/>
    <property type="evidence" value="ECO:0007669"/>
    <property type="project" value="InterPro"/>
</dbReference>
<evidence type="ECO:0000256" key="4">
    <source>
        <dbReference type="ARBA" id="ARBA00022490"/>
    </source>
</evidence>
<name>A0A8C4NN79_EPTBU</name>
<dbReference type="GO" id="GO:0048705">
    <property type="term" value="P:skeletal system morphogenesis"/>
    <property type="evidence" value="ECO:0007669"/>
    <property type="project" value="TreeGrafter"/>
</dbReference>
<reference evidence="6" key="1">
    <citation type="submission" date="2025-08" db="UniProtKB">
        <authorList>
            <consortium name="Ensembl"/>
        </authorList>
    </citation>
    <scope>IDENTIFICATION</scope>
</reference>
<evidence type="ECO:0000256" key="3">
    <source>
        <dbReference type="ARBA" id="ARBA00011189"/>
    </source>
</evidence>
<dbReference type="GO" id="GO:0061182">
    <property type="term" value="P:negative regulation of chondrocyte development"/>
    <property type="evidence" value="ECO:0007669"/>
    <property type="project" value="TreeGrafter"/>
</dbReference>
<dbReference type="PANTHER" id="PTHR31848:SF1">
    <property type="match status" value="1"/>
</dbReference>
<dbReference type="GO" id="GO:0032432">
    <property type="term" value="C:actin filament bundle"/>
    <property type="evidence" value="ECO:0007669"/>
    <property type="project" value="TreeGrafter"/>
</dbReference>
<keyword evidence="4" id="KW-0963">Cytoplasm</keyword>
<evidence type="ECO:0000256" key="5">
    <source>
        <dbReference type="ARBA" id="ARBA00023212"/>
    </source>
</evidence>
<dbReference type="GO" id="GO:1900158">
    <property type="term" value="P:negative regulation of bone mineralization involved in bone maturation"/>
    <property type="evidence" value="ECO:0007669"/>
    <property type="project" value="TreeGrafter"/>
</dbReference>
<comment type="subcellular location">
    <subcellularLocation>
        <location evidence="1">Cytoplasm</location>
        <location evidence="1">Cytoskeleton</location>
    </subcellularLocation>
</comment>
<evidence type="ECO:0000313" key="6">
    <source>
        <dbReference type="Ensembl" id="ENSEBUP00000006161.1"/>
    </source>
</evidence>
<dbReference type="GeneTree" id="ENSGT00390000016836"/>
<evidence type="ECO:0000313" key="7">
    <source>
        <dbReference type="Proteomes" id="UP000694388"/>
    </source>
</evidence>
<accession>A0A8C4NN79</accession>
<organism evidence="6 7">
    <name type="scientific">Eptatretus burgeri</name>
    <name type="common">Inshore hagfish</name>
    <dbReference type="NCBI Taxonomy" id="7764"/>
    <lineage>
        <taxon>Eukaryota</taxon>
        <taxon>Metazoa</taxon>
        <taxon>Chordata</taxon>
        <taxon>Craniata</taxon>
        <taxon>Vertebrata</taxon>
        <taxon>Cyclostomata</taxon>
        <taxon>Myxini</taxon>
        <taxon>Myxiniformes</taxon>
        <taxon>Myxinidae</taxon>
        <taxon>Eptatretinae</taxon>
        <taxon>Eptatretus</taxon>
    </lineage>
</organism>
<dbReference type="Pfam" id="PF15068">
    <property type="entry name" value="FAM101"/>
    <property type="match status" value="1"/>
</dbReference>
<dbReference type="GO" id="GO:0031005">
    <property type="term" value="F:filamin binding"/>
    <property type="evidence" value="ECO:0007669"/>
    <property type="project" value="InterPro"/>
</dbReference>
<reference evidence="6" key="2">
    <citation type="submission" date="2025-09" db="UniProtKB">
        <authorList>
            <consortium name="Ensembl"/>
        </authorList>
    </citation>
    <scope>IDENTIFICATION</scope>
</reference>
<dbReference type="InterPro" id="IPR028215">
    <property type="entry name" value="Refilin"/>
</dbReference>
<keyword evidence="7" id="KW-1185">Reference proteome</keyword>
<keyword evidence="5" id="KW-0206">Cytoskeleton</keyword>